<keyword evidence="7" id="KW-0472">Membrane</keyword>
<keyword evidence="10" id="KW-1185">Reference proteome</keyword>
<comment type="similarity">
    <text evidence="6">Belongs to the bacterial ring-hydroxylating dioxygenase ferredoxin component family.</text>
</comment>
<evidence type="ECO:0000313" key="9">
    <source>
        <dbReference type="EMBL" id="RAY14858.1"/>
    </source>
</evidence>
<dbReference type="GO" id="GO:0016705">
    <property type="term" value="F:oxidoreductase activity, acting on paired donors, with incorporation or reduction of molecular oxygen"/>
    <property type="evidence" value="ECO:0007669"/>
    <property type="project" value="UniProtKB-ARBA"/>
</dbReference>
<dbReference type="RefSeq" id="WP_111867289.1">
    <property type="nucleotide sequence ID" value="NZ_QLYX01000005.1"/>
</dbReference>
<evidence type="ECO:0000259" key="8">
    <source>
        <dbReference type="PROSITE" id="PS51296"/>
    </source>
</evidence>
<dbReference type="Pfam" id="PF09990">
    <property type="entry name" value="DUF2231"/>
    <property type="match status" value="1"/>
</dbReference>
<dbReference type="PANTHER" id="PTHR21496">
    <property type="entry name" value="FERREDOXIN-RELATED"/>
    <property type="match status" value="1"/>
</dbReference>
<evidence type="ECO:0000256" key="4">
    <source>
        <dbReference type="ARBA" id="ARBA00023014"/>
    </source>
</evidence>
<accession>A0A365H762</accession>
<dbReference type="Pfam" id="PF00355">
    <property type="entry name" value="Rieske"/>
    <property type="match status" value="1"/>
</dbReference>
<dbReference type="GO" id="GO:0046872">
    <property type="term" value="F:metal ion binding"/>
    <property type="evidence" value="ECO:0007669"/>
    <property type="project" value="UniProtKB-KW"/>
</dbReference>
<comment type="caution">
    <text evidence="9">The sequence shown here is derived from an EMBL/GenBank/DDBJ whole genome shotgun (WGS) entry which is preliminary data.</text>
</comment>
<evidence type="ECO:0000256" key="2">
    <source>
        <dbReference type="ARBA" id="ARBA00022723"/>
    </source>
</evidence>
<sequence length="308" mass="32839">MDGKANRIFQRNARLAPRPHLVELAEGLEHADALDGASRRITALVRRLLPDGSVKDLLHGVPIGHPAHPPLTDLPVGCWTSAAVLDLIPGTERASKVLVAAGLAGVVPTLLTGWADWSALHREQQRVGLVHALSVSAASGLYLLSLAARRRERNAAGRLLGFAGLGALLTGAYLGGHLAFRQAAGASHAESVAHLVPLGWHDVCGFDELPDGWPVHRRLGYISLFVLRSGDEVHVLADRCAHLAGPLHQGRIVQESEEDDTLCVVCPWHGSTFRVADGSVVHGPATGRQPAFETRILENGTVQVRPSV</sequence>
<evidence type="ECO:0000256" key="1">
    <source>
        <dbReference type="ARBA" id="ARBA00022714"/>
    </source>
</evidence>
<evidence type="ECO:0000313" key="10">
    <source>
        <dbReference type="Proteomes" id="UP000251891"/>
    </source>
</evidence>
<dbReference type="Gene3D" id="2.102.10.10">
    <property type="entry name" value="Rieske [2Fe-2S] iron-sulphur domain"/>
    <property type="match status" value="1"/>
</dbReference>
<dbReference type="SUPFAM" id="SSF50022">
    <property type="entry name" value="ISP domain"/>
    <property type="match status" value="1"/>
</dbReference>
<evidence type="ECO:0000256" key="3">
    <source>
        <dbReference type="ARBA" id="ARBA00023004"/>
    </source>
</evidence>
<keyword evidence="7" id="KW-1133">Transmembrane helix</keyword>
<keyword evidence="1" id="KW-0001">2Fe-2S</keyword>
<proteinExistence type="inferred from homology"/>
<dbReference type="PROSITE" id="PS51296">
    <property type="entry name" value="RIESKE"/>
    <property type="match status" value="1"/>
</dbReference>
<organism evidence="9 10">
    <name type="scientific">Actinomadura craniellae</name>
    <dbReference type="NCBI Taxonomy" id="2231787"/>
    <lineage>
        <taxon>Bacteria</taxon>
        <taxon>Bacillati</taxon>
        <taxon>Actinomycetota</taxon>
        <taxon>Actinomycetes</taxon>
        <taxon>Streptosporangiales</taxon>
        <taxon>Thermomonosporaceae</taxon>
        <taxon>Actinomadura</taxon>
    </lineage>
</organism>
<dbReference type="OrthoDB" id="9795104at2"/>
<dbReference type="InterPro" id="IPR017941">
    <property type="entry name" value="Rieske_2Fe-2S"/>
</dbReference>
<dbReference type="Proteomes" id="UP000251891">
    <property type="component" value="Unassembled WGS sequence"/>
</dbReference>
<feature type="transmembrane region" description="Helical" evidence="7">
    <location>
        <begin position="97"/>
        <end position="115"/>
    </location>
</feature>
<keyword evidence="7" id="KW-0812">Transmembrane</keyword>
<dbReference type="InterPro" id="IPR036922">
    <property type="entry name" value="Rieske_2Fe-2S_sf"/>
</dbReference>
<dbReference type="InterPro" id="IPR019251">
    <property type="entry name" value="DUF2231_TM"/>
</dbReference>
<keyword evidence="2" id="KW-0479">Metal-binding</keyword>
<reference evidence="9 10" key="1">
    <citation type="submission" date="2018-06" db="EMBL/GenBank/DDBJ databases">
        <title>Actinomadura craniellae sp. nov. isolated from marine sponge Craniella sp.</title>
        <authorList>
            <person name="Li L."/>
            <person name="Xu Q.H."/>
            <person name="Lin H.W."/>
            <person name="Lu Y.H."/>
        </authorList>
    </citation>
    <scope>NUCLEOTIDE SEQUENCE [LARGE SCALE GENOMIC DNA]</scope>
    <source>
        <strain evidence="9 10">LHW63021</strain>
    </source>
</reference>
<keyword evidence="4" id="KW-0411">Iron-sulfur</keyword>
<dbReference type="EMBL" id="QLYX01000005">
    <property type="protein sequence ID" value="RAY14858.1"/>
    <property type="molecule type" value="Genomic_DNA"/>
</dbReference>
<evidence type="ECO:0000256" key="5">
    <source>
        <dbReference type="ARBA" id="ARBA00034078"/>
    </source>
</evidence>
<dbReference type="AlphaFoldDB" id="A0A365H762"/>
<gene>
    <name evidence="9" type="ORF">DPM19_14180</name>
</gene>
<name>A0A365H762_9ACTN</name>
<comment type="cofactor">
    <cofactor evidence="5">
        <name>[2Fe-2S] cluster</name>
        <dbReference type="ChEBI" id="CHEBI:190135"/>
    </cofactor>
</comment>
<evidence type="ECO:0000256" key="7">
    <source>
        <dbReference type="SAM" id="Phobius"/>
    </source>
</evidence>
<dbReference type="GO" id="GO:0004497">
    <property type="term" value="F:monooxygenase activity"/>
    <property type="evidence" value="ECO:0007669"/>
    <property type="project" value="UniProtKB-ARBA"/>
</dbReference>
<feature type="transmembrane region" description="Helical" evidence="7">
    <location>
        <begin position="159"/>
        <end position="180"/>
    </location>
</feature>
<feature type="transmembrane region" description="Helical" evidence="7">
    <location>
        <begin position="127"/>
        <end position="147"/>
    </location>
</feature>
<dbReference type="GO" id="GO:0051537">
    <property type="term" value="F:2 iron, 2 sulfur cluster binding"/>
    <property type="evidence" value="ECO:0007669"/>
    <property type="project" value="UniProtKB-KW"/>
</dbReference>
<dbReference type="CDD" id="cd03467">
    <property type="entry name" value="Rieske"/>
    <property type="match status" value="1"/>
</dbReference>
<feature type="domain" description="Rieske" evidence="8">
    <location>
        <begin position="201"/>
        <end position="303"/>
    </location>
</feature>
<protein>
    <submittedName>
        <fullName evidence="9">(2Fe-2S)-binding protein</fullName>
    </submittedName>
</protein>
<evidence type="ECO:0000256" key="6">
    <source>
        <dbReference type="ARBA" id="ARBA00038001"/>
    </source>
</evidence>
<dbReference type="PANTHER" id="PTHR21496:SF0">
    <property type="entry name" value="RIESKE DOMAIN-CONTAINING PROTEIN"/>
    <property type="match status" value="1"/>
</dbReference>
<keyword evidence="3" id="KW-0408">Iron</keyword>